<name>A0ACC1D700_9NEOP</name>
<evidence type="ECO:0000313" key="1">
    <source>
        <dbReference type="EMBL" id="KAJ0179555.1"/>
    </source>
</evidence>
<reference evidence="1 2" key="1">
    <citation type="journal article" date="2021" name="Front. Genet.">
        <title>Chromosome-Level Genome Assembly Reveals Significant Gene Expansion in the Toll and IMD Signaling Pathways of Dendrolimus kikuchii.</title>
        <authorList>
            <person name="Zhou J."/>
            <person name="Wu P."/>
            <person name="Xiong Z."/>
            <person name="Liu N."/>
            <person name="Zhao N."/>
            <person name="Ji M."/>
            <person name="Qiu Y."/>
            <person name="Yang B."/>
        </authorList>
    </citation>
    <scope>NUCLEOTIDE SEQUENCE [LARGE SCALE GENOMIC DNA]</scope>
    <source>
        <strain evidence="1">Ann1</strain>
    </source>
</reference>
<proteinExistence type="predicted"/>
<organism evidence="1 2">
    <name type="scientific">Dendrolimus kikuchii</name>
    <dbReference type="NCBI Taxonomy" id="765133"/>
    <lineage>
        <taxon>Eukaryota</taxon>
        <taxon>Metazoa</taxon>
        <taxon>Ecdysozoa</taxon>
        <taxon>Arthropoda</taxon>
        <taxon>Hexapoda</taxon>
        <taxon>Insecta</taxon>
        <taxon>Pterygota</taxon>
        <taxon>Neoptera</taxon>
        <taxon>Endopterygota</taxon>
        <taxon>Lepidoptera</taxon>
        <taxon>Glossata</taxon>
        <taxon>Ditrysia</taxon>
        <taxon>Bombycoidea</taxon>
        <taxon>Lasiocampidae</taxon>
        <taxon>Dendrolimus</taxon>
    </lineage>
</organism>
<comment type="caution">
    <text evidence="1">The sequence shown here is derived from an EMBL/GenBank/DDBJ whole genome shotgun (WGS) entry which is preliminary data.</text>
</comment>
<accession>A0ACC1D700</accession>
<sequence>MTKRRRILHADKIIQNVIYVFCLLMFLQLKGYYSVASNPILLFSTASDIRVVNTLRLNKVNTIVKDLEQGSAVDFLYSKNLICWSDQTAELIQCMKYNETYIGEKVRIVSEGLITPTGIAIDWYTDKIYWTDGETNKIEVISIEEKYRKVLFWSDVDLARAIAVVPKEGLMFWTDWGEVPKIEKAGMNGDPATRKVIVKDKIFWPNGITVDYDNNLIYWVDAKLHFVDVVDFNGGKRRKVVKGGLVYPYALTFFSEKLYWTDWKTWSIHTWDIATNGPTIKELIESKPVPVDIKVYDGSRQITPEDYPCKTINGGCSHLCLLSPNPPGYECACPTGVKLKENSNVTCYDRPQSLLIVAQRSAISKISLDSPDFTPYTLPLKDLKRALTVDFDPKTEYIYWADSVAKTISKARLDGSEQSVVIHSNGVPDSIAIDPIARNIYWSDPFTDTINVARLDGSYEKVIIHDELYDPRAIALHPTAGWMFWSDWNDKKPKIERANLDGSGRILLVSEKLTWPNGIALDTVNNKLYWGDARTHKIEVSNMDGTNRKELHNSEILHIFGLTLLGEHLYWTDMQKRTLDRINKDTGLERQPVVEQMANMMGVKAFRLGEAIGWNRCADDNGGCSHLCFNRPDYYVCSCPLGLELSSDRKTCIEPEAFLVYSRKNVIGRISIENENNDAVLPIKELKEVSALAMHFANSKLYWADGKTKTINRCSLNGLDVEKIVEGLGLVEGLTIDWSGHNIYWTDTAMQRIEVSRLDGSSRRALIWQGLKKPKSITLDPKKGYMYWSELGSKYIKRAGMDGSVITVFLEQAGRVHALALHNEARALYWAALDPPLVEYAYLNGTGRTVLAEDVPMPYALTLYEDRVFWGDWNTGIVETANRVNGSNRKVIHRSLDYISELKVYHRGSGSGNNQCGVDNGGCSHLCLAVYALNSRPPQSHKEKHFFLLLSTALVKVINVNNEHTYLARALLDTGSQSHLYWMDDDSIRRVPITYSTTSATDDSTAVIADLIRPFHLVLDILGRALYWTCADTDSINATSIDNNSSVGVILKGDNMMPRHLAFHQTRRILIWNDVGLGVIMRASVDGTGRVELARASNASAVAVDQTTATVYWAVNRQIHAVDLDGTNKHVVWQGGWAYALGVYGGGVYFGGYERALMRVPLHRREAPAGQVAHVARLVALTAVHEVAISHPCFGGRACGGGAGVCGAGGACGCGVRCAAPPRHCPPHQFMCDERAPTPRCIPHEWKCDGQKDCEDGSDEMECGSCAGGVRCADGACAAALGACASGAYCAHAPLPEAFRCDERLCLAPRLLCDGTQQCEDGSDEAPASCGYAQKDQSVSAGRSSNAFVVCGAIVGAVGGVGGAGLVARRWLRVRRRARAAADGRRALYPPKPLEQRARPIGASATVSATNTPTDTSDSLGSRYPRPTANPPPSPATASDGGCGGGGGGAGRRRAYRHYRAINRPPPPTPASTDACESEPEAAARAPPPSPAPLLY</sequence>
<keyword evidence="2" id="KW-1185">Reference proteome</keyword>
<dbReference type="Proteomes" id="UP000824533">
    <property type="component" value="Linkage Group LG08"/>
</dbReference>
<protein>
    <submittedName>
        <fullName evidence="1">Uncharacterized protein</fullName>
    </submittedName>
</protein>
<gene>
    <name evidence="1" type="ORF">K1T71_005267</name>
</gene>
<evidence type="ECO:0000313" key="2">
    <source>
        <dbReference type="Proteomes" id="UP000824533"/>
    </source>
</evidence>
<dbReference type="EMBL" id="CM034394">
    <property type="protein sequence ID" value="KAJ0179555.1"/>
    <property type="molecule type" value="Genomic_DNA"/>
</dbReference>